<dbReference type="Proteomes" id="UP000522081">
    <property type="component" value="Unassembled WGS sequence"/>
</dbReference>
<gene>
    <name evidence="2" type="ORF">FHS75_001137</name>
</gene>
<dbReference type="Gene3D" id="3.10.450.50">
    <property type="match status" value="1"/>
</dbReference>
<organism evidence="2 3">
    <name type="scientific">Novosphingobium marinum</name>
    <dbReference type="NCBI Taxonomy" id="1514948"/>
    <lineage>
        <taxon>Bacteria</taxon>
        <taxon>Pseudomonadati</taxon>
        <taxon>Pseudomonadota</taxon>
        <taxon>Alphaproteobacteria</taxon>
        <taxon>Sphingomonadales</taxon>
        <taxon>Sphingomonadaceae</taxon>
        <taxon>Novosphingobium</taxon>
    </lineage>
</organism>
<dbReference type="CDD" id="cd00531">
    <property type="entry name" value="NTF2_like"/>
    <property type="match status" value="1"/>
</dbReference>
<dbReference type="AlphaFoldDB" id="A0A7Z0BU56"/>
<feature type="domain" description="SnoaL-like" evidence="1">
    <location>
        <begin position="14"/>
        <end position="137"/>
    </location>
</feature>
<dbReference type="InterPro" id="IPR037401">
    <property type="entry name" value="SnoaL-like"/>
</dbReference>
<dbReference type="Pfam" id="PF13577">
    <property type="entry name" value="SnoaL_4"/>
    <property type="match status" value="1"/>
</dbReference>
<keyword evidence="3" id="KW-1185">Reference proteome</keyword>
<dbReference type="RefSeq" id="WP_179406765.1">
    <property type="nucleotide sequence ID" value="NZ_BMGF01000006.1"/>
</dbReference>
<proteinExistence type="predicted"/>
<name>A0A7Z0BU56_9SPHN</name>
<protein>
    <recommendedName>
        <fullName evidence="1">SnoaL-like domain-containing protein</fullName>
    </recommendedName>
</protein>
<reference evidence="2 3" key="1">
    <citation type="submission" date="2020-07" db="EMBL/GenBank/DDBJ databases">
        <title>Genomic Encyclopedia of Type Strains, Phase IV (KMG-IV): sequencing the most valuable type-strain genomes for metagenomic binning, comparative biology and taxonomic classification.</title>
        <authorList>
            <person name="Goeker M."/>
        </authorList>
    </citation>
    <scope>NUCLEOTIDE SEQUENCE [LARGE SCALE GENOMIC DNA]</scope>
    <source>
        <strain evidence="2 3">DSM 29043</strain>
    </source>
</reference>
<dbReference type="InterPro" id="IPR032710">
    <property type="entry name" value="NTF2-like_dom_sf"/>
</dbReference>
<evidence type="ECO:0000313" key="2">
    <source>
        <dbReference type="EMBL" id="NYH94818.1"/>
    </source>
</evidence>
<sequence length="177" mass="20260">MDSRESESLTAIERLIARDEVRQLLSLYSHGIDRCDEEELKKVFWPDATCDYGTFSGNAWEFATGLIAALRELDRTQHLICNVVIDVTSATTARAQTSVLAYHELPDEDGRPIVRVVGGRYLDRAECRNGEWRLAERLYLMDWNQNGPDTGDWKGWIYGALNKGDRFPADPSRTWFD</sequence>
<dbReference type="SUPFAM" id="SSF54427">
    <property type="entry name" value="NTF2-like"/>
    <property type="match status" value="1"/>
</dbReference>
<evidence type="ECO:0000313" key="3">
    <source>
        <dbReference type="Proteomes" id="UP000522081"/>
    </source>
</evidence>
<accession>A0A7Z0BU56</accession>
<comment type="caution">
    <text evidence="2">The sequence shown here is derived from an EMBL/GenBank/DDBJ whole genome shotgun (WGS) entry which is preliminary data.</text>
</comment>
<evidence type="ECO:0000259" key="1">
    <source>
        <dbReference type="Pfam" id="PF13577"/>
    </source>
</evidence>
<dbReference type="EMBL" id="JACBZF010000002">
    <property type="protein sequence ID" value="NYH94818.1"/>
    <property type="molecule type" value="Genomic_DNA"/>
</dbReference>